<dbReference type="RefSeq" id="XP_067523387.1">
    <property type="nucleotide sequence ID" value="XM_067667286.1"/>
</dbReference>
<dbReference type="EMBL" id="CH476742">
    <property type="protein sequence ID" value="EIE87991.1"/>
    <property type="molecule type" value="Genomic_DNA"/>
</dbReference>
<dbReference type="GeneID" id="93619667"/>
<dbReference type="OMA" id="DWITKGA"/>
<dbReference type="Proteomes" id="UP000009138">
    <property type="component" value="Unassembled WGS sequence"/>
</dbReference>
<dbReference type="STRING" id="246409.I1CHR1"/>
<evidence type="ECO:0000313" key="1">
    <source>
        <dbReference type="EMBL" id="EIE87991.1"/>
    </source>
</evidence>
<dbReference type="AlphaFoldDB" id="I1CHR1"/>
<reference evidence="1 2" key="1">
    <citation type="journal article" date="2009" name="PLoS Genet.">
        <title>Genomic analysis of the basal lineage fungus Rhizopus oryzae reveals a whole-genome duplication.</title>
        <authorList>
            <person name="Ma L.-J."/>
            <person name="Ibrahim A.S."/>
            <person name="Skory C."/>
            <person name="Grabherr M.G."/>
            <person name="Burger G."/>
            <person name="Butler M."/>
            <person name="Elias M."/>
            <person name="Idnurm A."/>
            <person name="Lang B.F."/>
            <person name="Sone T."/>
            <person name="Abe A."/>
            <person name="Calvo S.E."/>
            <person name="Corrochano L.M."/>
            <person name="Engels R."/>
            <person name="Fu J."/>
            <person name="Hansberg W."/>
            <person name="Kim J.-M."/>
            <person name="Kodira C.D."/>
            <person name="Koehrsen M.J."/>
            <person name="Liu B."/>
            <person name="Miranda-Saavedra D."/>
            <person name="O'Leary S."/>
            <person name="Ortiz-Castellanos L."/>
            <person name="Poulter R."/>
            <person name="Rodriguez-Romero J."/>
            <person name="Ruiz-Herrera J."/>
            <person name="Shen Y.-Q."/>
            <person name="Zeng Q."/>
            <person name="Galagan J."/>
            <person name="Birren B.W."/>
            <person name="Cuomo C.A."/>
            <person name="Wickes B.L."/>
        </authorList>
    </citation>
    <scope>NUCLEOTIDE SEQUENCE [LARGE SCALE GENOMIC DNA]</scope>
    <source>
        <strain evidence="2">RA 99-880 / ATCC MYA-4621 / FGSC 9543 / NRRL 43880</strain>
    </source>
</reference>
<dbReference type="InParanoid" id="I1CHR1"/>
<dbReference type="VEuPathDB" id="FungiDB:RO3G_12702"/>
<evidence type="ECO:0000313" key="2">
    <source>
        <dbReference type="Proteomes" id="UP000009138"/>
    </source>
</evidence>
<accession>I1CHR1</accession>
<organism evidence="1 2">
    <name type="scientific">Rhizopus delemar (strain RA 99-880 / ATCC MYA-4621 / FGSC 9543 / NRRL 43880)</name>
    <name type="common">Mucormycosis agent</name>
    <name type="synonym">Rhizopus arrhizus var. delemar</name>
    <dbReference type="NCBI Taxonomy" id="246409"/>
    <lineage>
        <taxon>Eukaryota</taxon>
        <taxon>Fungi</taxon>
        <taxon>Fungi incertae sedis</taxon>
        <taxon>Mucoromycota</taxon>
        <taxon>Mucoromycotina</taxon>
        <taxon>Mucoromycetes</taxon>
        <taxon>Mucorales</taxon>
        <taxon>Mucorineae</taxon>
        <taxon>Rhizopodaceae</taxon>
        <taxon>Rhizopus</taxon>
    </lineage>
</organism>
<dbReference type="OrthoDB" id="2287188at2759"/>
<proteinExistence type="predicted"/>
<name>I1CHR1_RHIO9</name>
<gene>
    <name evidence="1" type="ORF">RO3G_12702</name>
</gene>
<sequence>MDSITQAILRLLEEGHDSFGGLAILLAFAQFTLHYIRIDLTYPTWFEVCPHKE</sequence>
<keyword evidence="2" id="KW-1185">Reference proteome</keyword>
<protein>
    <submittedName>
        <fullName evidence="1">Uncharacterized protein</fullName>
    </submittedName>
</protein>